<reference evidence="1" key="2">
    <citation type="submission" date="2020-11" db="EMBL/GenBank/DDBJ databases">
        <authorList>
            <person name="McCartney M.A."/>
            <person name="Auch B."/>
            <person name="Kono T."/>
            <person name="Mallez S."/>
            <person name="Becker A."/>
            <person name="Gohl D.M."/>
            <person name="Silverstein K.A.T."/>
            <person name="Koren S."/>
            <person name="Bechman K.B."/>
            <person name="Herman A."/>
            <person name="Abrahante J.E."/>
            <person name="Garbe J."/>
        </authorList>
    </citation>
    <scope>NUCLEOTIDE SEQUENCE</scope>
    <source>
        <strain evidence="1">Duluth1</strain>
        <tissue evidence="1">Whole animal</tissue>
    </source>
</reference>
<evidence type="ECO:0000313" key="1">
    <source>
        <dbReference type="EMBL" id="KAH3715708.1"/>
    </source>
</evidence>
<organism evidence="1 2">
    <name type="scientific">Dreissena polymorpha</name>
    <name type="common">Zebra mussel</name>
    <name type="synonym">Mytilus polymorpha</name>
    <dbReference type="NCBI Taxonomy" id="45954"/>
    <lineage>
        <taxon>Eukaryota</taxon>
        <taxon>Metazoa</taxon>
        <taxon>Spiralia</taxon>
        <taxon>Lophotrochozoa</taxon>
        <taxon>Mollusca</taxon>
        <taxon>Bivalvia</taxon>
        <taxon>Autobranchia</taxon>
        <taxon>Heteroconchia</taxon>
        <taxon>Euheterodonta</taxon>
        <taxon>Imparidentia</taxon>
        <taxon>Neoheterodontei</taxon>
        <taxon>Myida</taxon>
        <taxon>Dreissenoidea</taxon>
        <taxon>Dreissenidae</taxon>
        <taxon>Dreissena</taxon>
    </lineage>
</organism>
<name>A0A9D4C252_DREPO</name>
<gene>
    <name evidence="1" type="ORF">DPMN_058420</name>
</gene>
<keyword evidence="2" id="KW-1185">Reference proteome</keyword>
<dbReference type="Proteomes" id="UP000828390">
    <property type="component" value="Unassembled WGS sequence"/>
</dbReference>
<dbReference type="AlphaFoldDB" id="A0A9D4C252"/>
<sequence>MQYLSKLSGLGGIEHYAHLLTVVGNADQVMRIDGKSEYDVGVQGESTCRISLPSGQVLVLDSNNKKVKLLNQQYQLASHCNVSGEPRCMCQITPSEVGVNAGKEVQFIKLNNNQLVKDRKLTFQHECLGISSHQGDMFVTSGSELYNYSLSGKLVSKLRQDKSNTQTGKKHIGFISMIKNISL</sequence>
<accession>A0A9D4C252</accession>
<proteinExistence type="predicted"/>
<dbReference type="EMBL" id="JAIWYP010000013">
    <property type="protein sequence ID" value="KAH3715708.1"/>
    <property type="molecule type" value="Genomic_DNA"/>
</dbReference>
<comment type="caution">
    <text evidence="1">The sequence shown here is derived from an EMBL/GenBank/DDBJ whole genome shotgun (WGS) entry which is preliminary data.</text>
</comment>
<evidence type="ECO:0000313" key="2">
    <source>
        <dbReference type="Proteomes" id="UP000828390"/>
    </source>
</evidence>
<protein>
    <submittedName>
        <fullName evidence="1">Uncharacterized protein</fullName>
    </submittedName>
</protein>
<reference evidence="1" key="1">
    <citation type="journal article" date="2019" name="bioRxiv">
        <title>The Genome of the Zebra Mussel, Dreissena polymorpha: A Resource for Invasive Species Research.</title>
        <authorList>
            <person name="McCartney M.A."/>
            <person name="Auch B."/>
            <person name="Kono T."/>
            <person name="Mallez S."/>
            <person name="Zhang Y."/>
            <person name="Obille A."/>
            <person name="Becker A."/>
            <person name="Abrahante J.E."/>
            <person name="Garbe J."/>
            <person name="Badalamenti J.P."/>
            <person name="Herman A."/>
            <person name="Mangelson H."/>
            <person name="Liachko I."/>
            <person name="Sullivan S."/>
            <person name="Sone E.D."/>
            <person name="Koren S."/>
            <person name="Silverstein K.A.T."/>
            <person name="Beckman K.B."/>
            <person name="Gohl D.M."/>
        </authorList>
    </citation>
    <scope>NUCLEOTIDE SEQUENCE</scope>
    <source>
        <strain evidence="1">Duluth1</strain>
        <tissue evidence="1">Whole animal</tissue>
    </source>
</reference>